<dbReference type="InterPro" id="IPR050336">
    <property type="entry name" value="Chromosome_partition/occlusion"/>
</dbReference>
<dbReference type="RefSeq" id="WP_226613855.1">
    <property type="nucleotide sequence ID" value="NZ_JAJAQI010000067.1"/>
</dbReference>
<dbReference type="PANTHER" id="PTHR33375:SF7">
    <property type="entry name" value="CHROMOSOME 2-PARTITIONING PROTEIN PARB-RELATED"/>
    <property type="match status" value="1"/>
</dbReference>
<feature type="domain" description="ParB-like N-terminal" evidence="2">
    <location>
        <begin position="12"/>
        <end position="113"/>
    </location>
</feature>
<feature type="compositionally biased region" description="Acidic residues" evidence="1">
    <location>
        <begin position="388"/>
        <end position="402"/>
    </location>
</feature>
<dbReference type="GO" id="GO:0005694">
    <property type="term" value="C:chromosome"/>
    <property type="evidence" value="ECO:0007669"/>
    <property type="project" value="TreeGrafter"/>
</dbReference>
<proteinExistence type="predicted"/>
<dbReference type="SUPFAM" id="SSF109709">
    <property type="entry name" value="KorB DNA-binding domain-like"/>
    <property type="match status" value="1"/>
</dbReference>
<evidence type="ECO:0000313" key="4">
    <source>
        <dbReference type="Proteomes" id="UP001139311"/>
    </source>
</evidence>
<sequence length="457" mass="49669">MTRNTGPAAATISVPLNRLHPAPENVRRTGAGEGLDELAASIRAHGLLQNLNVRREVGPRGGWTGRYFVIAGGRRLAALRRLAEAGRIGRTARIPCRVVEDDDATEASLAENVVRIAMHPADQFEAFAKLAGEGHSPERIARRFGVSVLTVRQRLRLAAVAPSIMKAYRAGDLTLEAVTAFAVTDDAAAQERVWRQTAGHGHPATIRRLLTEGRVPLTDRRVRIAGLAAYEMAGGLIERDLFNTEDGGGWISNPGLLDDLIQAKLDLAAEAVRAEGWRWVEVARDFPHDRLWRMRRARPEAVPLTEEQERRREALAEEYDAIAAEGGESPEGEAADRLEAIEAELAALEAGETRWPAEALALAGAVVSLDPWGEGVRVERGFIRDEDLPPEPADDDEADEAGGEGGDHERQNTDDEPPDCSTTTRTRCEAFTLPNHDGGRAADQFRAPGTSCAARMN</sequence>
<dbReference type="PANTHER" id="PTHR33375">
    <property type="entry name" value="CHROMOSOME-PARTITIONING PROTEIN PARB-RELATED"/>
    <property type="match status" value="1"/>
</dbReference>
<keyword evidence="4" id="KW-1185">Reference proteome</keyword>
<organism evidence="3 4">
    <name type="scientific">Roseicella aerolata</name>
    <dbReference type="NCBI Taxonomy" id="2883479"/>
    <lineage>
        <taxon>Bacteria</taxon>
        <taxon>Pseudomonadati</taxon>
        <taxon>Pseudomonadota</taxon>
        <taxon>Alphaproteobacteria</taxon>
        <taxon>Acetobacterales</taxon>
        <taxon>Roseomonadaceae</taxon>
        <taxon>Roseicella</taxon>
    </lineage>
</organism>
<dbReference type="GO" id="GO:0007059">
    <property type="term" value="P:chromosome segregation"/>
    <property type="evidence" value="ECO:0007669"/>
    <property type="project" value="TreeGrafter"/>
</dbReference>
<dbReference type="InterPro" id="IPR003115">
    <property type="entry name" value="ParB_N"/>
</dbReference>
<evidence type="ECO:0000313" key="3">
    <source>
        <dbReference type="EMBL" id="MCB4825143.1"/>
    </source>
</evidence>
<evidence type="ECO:0000256" key="1">
    <source>
        <dbReference type="SAM" id="MobiDB-lite"/>
    </source>
</evidence>
<dbReference type="SUPFAM" id="SSF110849">
    <property type="entry name" value="ParB/Sulfiredoxin"/>
    <property type="match status" value="1"/>
</dbReference>
<gene>
    <name evidence="3" type="ORF">LHA35_25800</name>
</gene>
<feature type="region of interest" description="Disordered" evidence="1">
    <location>
        <begin position="380"/>
        <end position="457"/>
    </location>
</feature>
<dbReference type="AlphaFoldDB" id="A0A9X1LDH4"/>
<dbReference type="EMBL" id="JAJAQI010000067">
    <property type="protein sequence ID" value="MCB4825143.1"/>
    <property type="molecule type" value="Genomic_DNA"/>
</dbReference>
<reference evidence="3" key="1">
    <citation type="submission" date="2021-10" db="EMBL/GenBank/DDBJ databases">
        <title>Roseicella aerolatum sp. nov., isolated from aerosols of e-waste dismantling site.</title>
        <authorList>
            <person name="Qin T."/>
        </authorList>
    </citation>
    <scope>NUCLEOTIDE SEQUENCE</scope>
    <source>
        <strain evidence="3">GB24</strain>
    </source>
</reference>
<name>A0A9X1LDH4_9PROT</name>
<dbReference type="InterPro" id="IPR036086">
    <property type="entry name" value="ParB/Sulfiredoxin_sf"/>
</dbReference>
<protein>
    <submittedName>
        <fullName evidence="3">ParB/RepB/Spo0J family partition protein</fullName>
    </submittedName>
</protein>
<accession>A0A9X1LDH4</accession>
<dbReference type="Pfam" id="PF02195">
    <property type="entry name" value="ParB_N"/>
    <property type="match status" value="1"/>
</dbReference>
<evidence type="ECO:0000259" key="2">
    <source>
        <dbReference type="SMART" id="SM00470"/>
    </source>
</evidence>
<comment type="caution">
    <text evidence="3">The sequence shown here is derived from an EMBL/GenBank/DDBJ whole genome shotgun (WGS) entry which is preliminary data.</text>
</comment>
<dbReference type="Gene3D" id="1.10.10.2830">
    <property type="match status" value="1"/>
</dbReference>
<dbReference type="CDD" id="cd16406">
    <property type="entry name" value="ParB_N_like"/>
    <property type="match status" value="1"/>
</dbReference>
<dbReference type="Gene3D" id="3.90.1530.30">
    <property type="match status" value="1"/>
</dbReference>
<dbReference type="SMART" id="SM00470">
    <property type="entry name" value="ParB"/>
    <property type="match status" value="1"/>
</dbReference>
<dbReference type="Proteomes" id="UP001139311">
    <property type="component" value="Unassembled WGS sequence"/>
</dbReference>